<organism evidence="2 3">
    <name type="scientific">Panicum virgatum</name>
    <name type="common">Blackwell switchgrass</name>
    <dbReference type="NCBI Taxonomy" id="38727"/>
    <lineage>
        <taxon>Eukaryota</taxon>
        <taxon>Viridiplantae</taxon>
        <taxon>Streptophyta</taxon>
        <taxon>Embryophyta</taxon>
        <taxon>Tracheophyta</taxon>
        <taxon>Spermatophyta</taxon>
        <taxon>Magnoliopsida</taxon>
        <taxon>Liliopsida</taxon>
        <taxon>Poales</taxon>
        <taxon>Poaceae</taxon>
        <taxon>PACMAD clade</taxon>
        <taxon>Panicoideae</taxon>
        <taxon>Panicodae</taxon>
        <taxon>Paniceae</taxon>
        <taxon>Panicinae</taxon>
        <taxon>Panicum</taxon>
        <taxon>Panicum sect. Hiantes</taxon>
    </lineage>
</organism>
<gene>
    <name evidence="2" type="ORF">PVAP13_9NG561500</name>
</gene>
<evidence type="ECO:0000313" key="3">
    <source>
        <dbReference type="Proteomes" id="UP000823388"/>
    </source>
</evidence>
<protein>
    <submittedName>
        <fullName evidence="2">Uncharacterized protein</fullName>
    </submittedName>
</protein>
<feature type="region of interest" description="Disordered" evidence="1">
    <location>
        <begin position="1"/>
        <end position="144"/>
    </location>
</feature>
<sequence>MHHTGFIWWTGSSSSRRRRPPRPWPSWASVAAQERRGAVAASPPARPWSSSAPSPAASPGSGGRELRLRRIERGRGRAPADGPRSPVSTPSSSAGSRPPSSGAATASSFPARSSCRRTHGGTSAGCSERPAVRLIQRKPARPRP</sequence>
<dbReference type="EMBL" id="CM029054">
    <property type="protein sequence ID" value="KAG2540559.1"/>
    <property type="molecule type" value="Genomic_DNA"/>
</dbReference>
<dbReference type="AlphaFoldDB" id="A0A8T0MY77"/>
<feature type="compositionally biased region" description="Low complexity" evidence="1">
    <location>
        <begin position="40"/>
        <end position="59"/>
    </location>
</feature>
<accession>A0A8T0MY77</accession>
<reference evidence="2" key="1">
    <citation type="submission" date="2020-05" db="EMBL/GenBank/DDBJ databases">
        <title>WGS assembly of Panicum virgatum.</title>
        <authorList>
            <person name="Lovell J.T."/>
            <person name="Jenkins J."/>
            <person name="Shu S."/>
            <person name="Juenger T.E."/>
            <person name="Schmutz J."/>
        </authorList>
    </citation>
    <scope>NUCLEOTIDE SEQUENCE</scope>
    <source>
        <strain evidence="2">AP13</strain>
    </source>
</reference>
<feature type="compositionally biased region" description="Low complexity" evidence="1">
    <location>
        <begin position="77"/>
        <end position="111"/>
    </location>
</feature>
<feature type="compositionally biased region" description="Basic residues" evidence="1">
    <location>
        <begin position="135"/>
        <end position="144"/>
    </location>
</feature>
<comment type="caution">
    <text evidence="2">The sequence shown here is derived from an EMBL/GenBank/DDBJ whole genome shotgun (WGS) entry which is preliminary data.</text>
</comment>
<evidence type="ECO:0000313" key="2">
    <source>
        <dbReference type="EMBL" id="KAG2540559.1"/>
    </source>
</evidence>
<dbReference type="Proteomes" id="UP000823388">
    <property type="component" value="Chromosome 9N"/>
</dbReference>
<feature type="compositionally biased region" description="Basic and acidic residues" evidence="1">
    <location>
        <begin position="64"/>
        <end position="75"/>
    </location>
</feature>
<keyword evidence="3" id="KW-1185">Reference proteome</keyword>
<evidence type="ECO:0000256" key="1">
    <source>
        <dbReference type="SAM" id="MobiDB-lite"/>
    </source>
</evidence>
<proteinExistence type="predicted"/>
<name>A0A8T0MY77_PANVG</name>